<evidence type="ECO:0000313" key="2">
    <source>
        <dbReference type="Proteomes" id="UP000299102"/>
    </source>
</evidence>
<organism evidence="1 2">
    <name type="scientific">Eumeta variegata</name>
    <name type="common">Bagworm moth</name>
    <name type="synonym">Eumeta japonica</name>
    <dbReference type="NCBI Taxonomy" id="151549"/>
    <lineage>
        <taxon>Eukaryota</taxon>
        <taxon>Metazoa</taxon>
        <taxon>Ecdysozoa</taxon>
        <taxon>Arthropoda</taxon>
        <taxon>Hexapoda</taxon>
        <taxon>Insecta</taxon>
        <taxon>Pterygota</taxon>
        <taxon>Neoptera</taxon>
        <taxon>Endopterygota</taxon>
        <taxon>Lepidoptera</taxon>
        <taxon>Glossata</taxon>
        <taxon>Ditrysia</taxon>
        <taxon>Tineoidea</taxon>
        <taxon>Psychidae</taxon>
        <taxon>Oiketicinae</taxon>
        <taxon>Eumeta</taxon>
    </lineage>
</organism>
<keyword evidence="2" id="KW-1185">Reference proteome</keyword>
<dbReference type="AlphaFoldDB" id="A0A4C1TKN2"/>
<gene>
    <name evidence="1" type="ORF">EVAR_9657_1</name>
</gene>
<proteinExistence type="predicted"/>
<protein>
    <submittedName>
        <fullName evidence="1">Uncharacterized protein</fullName>
    </submittedName>
</protein>
<comment type="caution">
    <text evidence="1">The sequence shown here is derived from an EMBL/GenBank/DDBJ whole genome shotgun (WGS) entry which is preliminary data.</text>
</comment>
<name>A0A4C1TKN2_EUMVA</name>
<dbReference type="Proteomes" id="UP000299102">
    <property type="component" value="Unassembled WGS sequence"/>
</dbReference>
<accession>A0A4C1TKN2</accession>
<sequence>MEVRFSCEIEYSCHTRTPHGPVAKDAAAFTYRIKLLVPCLEEYVKPACRAGLDVVVALMPTIVSSFRPKLDRYEELNADAFDGKRAARAQHALPARSDRSRLVRY</sequence>
<dbReference type="EMBL" id="BGZK01000066">
    <property type="protein sequence ID" value="GBP14756.1"/>
    <property type="molecule type" value="Genomic_DNA"/>
</dbReference>
<reference evidence="1 2" key="1">
    <citation type="journal article" date="2019" name="Commun. Biol.">
        <title>The bagworm genome reveals a unique fibroin gene that provides high tensile strength.</title>
        <authorList>
            <person name="Kono N."/>
            <person name="Nakamura H."/>
            <person name="Ohtoshi R."/>
            <person name="Tomita M."/>
            <person name="Numata K."/>
            <person name="Arakawa K."/>
        </authorList>
    </citation>
    <scope>NUCLEOTIDE SEQUENCE [LARGE SCALE GENOMIC DNA]</scope>
</reference>
<evidence type="ECO:0000313" key="1">
    <source>
        <dbReference type="EMBL" id="GBP14756.1"/>
    </source>
</evidence>